<dbReference type="SUPFAM" id="SSF103190">
    <property type="entry name" value="Sensory domain-like"/>
    <property type="match status" value="1"/>
</dbReference>
<dbReference type="Proteomes" id="UP000239494">
    <property type="component" value="Unassembled WGS sequence"/>
</dbReference>
<keyword evidence="12" id="KW-0902">Two-component regulatory system</keyword>
<dbReference type="InterPro" id="IPR016120">
    <property type="entry name" value="Sig_transdc_His_kin_SpoOB"/>
</dbReference>
<dbReference type="Gene3D" id="1.10.287.130">
    <property type="match status" value="1"/>
</dbReference>
<dbReference type="InterPro" id="IPR050428">
    <property type="entry name" value="TCS_sensor_his_kinase"/>
</dbReference>
<evidence type="ECO:0000256" key="12">
    <source>
        <dbReference type="ARBA" id="ARBA00023012"/>
    </source>
</evidence>
<dbReference type="Pfam" id="PF02518">
    <property type="entry name" value="HATPase_c"/>
    <property type="match status" value="1"/>
</dbReference>
<dbReference type="EMBL" id="PVTF01000015">
    <property type="protein sequence ID" value="PRY34862.1"/>
    <property type="molecule type" value="Genomic_DNA"/>
</dbReference>
<keyword evidence="8" id="KW-0547">Nucleotide-binding</keyword>
<reference evidence="15 16" key="1">
    <citation type="submission" date="2018-03" db="EMBL/GenBank/DDBJ databases">
        <title>Genomic Encyclopedia of Archaeal and Bacterial Type Strains, Phase II (KMG-II): from individual species to whole genera.</title>
        <authorList>
            <person name="Goeker M."/>
        </authorList>
    </citation>
    <scope>NUCLEOTIDE SEQUENCE [LARGE SCALE GENOMIC DNA]</scope>
    <source>
        <strain evidence="15 16">DSM 44720</strain>
    </source>
</reference>
<feature type="domain" description="Histidine kinase" evidence="14">
    <location>
        <begin position="422"/>
        <end position="524"/>
    </location>
</feature>
<keyword evidence="6" id="KW-0808">Transferase</keyword>
<evidence type="ECO:0000256" key="3">
    <source>
        <dbReference type="ARBA" id="ARBA00012438"/>
    </source>
</evidence>
<evidence type="ECO:0000256" key="6">
    <source>
        <dbReference type="ARBA" id="ARBA00022679"/>
    </source>
</evidence>
<dbReference type="CDD" id="cd00075">
    <property type="entry name" value="HATPase"/>
    <property type="match status" value="1"/>
</dbReference>
<dbReference type="InterPro" id="IPR029151">
    <property type="entry name" value="Sensor-like_sf"/>
</dbReference>
<dbReference type="SUPFAM" id="SSF55874">
    <property type="entry name" value="ATPase domain of HSP90 chaperone/DNA topoisomerase II/histidine kinase"/>
    <property type="match status" value="1"/>
</dbReference>
<dbReference type="PRINTS" id="PR00344">
    <property type="entry name" value="BCTRLSENSOR"/>
</dbReference>
<keyword evidence="5" id="KW-0597">Phosphoprotein</keyword>
<evidence type="ECO:0000256" key="5">
    <source>
        <dbReference type="ARBA" id="ARBA00022553"/>
    </source>
</evidence>
<evidence type="ECO:0000256" key="7">
    <source>
        <dbReference type="ARBA" id="ARBA00022692"/>
    </source>
</evidence>
<dbReference type="PROSITE" id="PS50109">
    <property type="entry name" value="HIS_KIN"/>
    <property type="match status" value="1"/>
</dbReference>
<dbReference type="InterPro" id="IPR036890">
    <property type="entry name" value="HATPase_C_sf"/>
</dbReference>
<organism evidence="15 16">
    <name type="scientific">Umezawaea tangerina</name>
    <dbReference type="NCBI Taxonomy" id="84725"/>
    <lineage>
        <taxon>Bacteria</taxon>
        <taxon>Bacillati</taxon>
        <taxon>Actinomycetota</taxon>
        <taxon>Actinomycetes</taxon>
        <taxon>Pseudonocardiales</taxon>
        <taxon>Pseudonocardiaceae</taxon>
        <taxon>Umezawaea</taxon>
    </lineage>
</organism>
<keyword evidence="9 15" id="KW-0418">Kinase</keyword>
<gene>
    <name evidence="15" type="ORF">CLV43_115138</name>
</gene>
<dbReference type="InterPro" id="IPR003594">
    <property type="entry name" value="HATPase_dom"/>
</dbReference>
<keyword evidence="13" id="KW-0472">Membrane</keyword>
<dbReference type="Pfam" id="PF14689">
    <property type="entry name" value="SPOB_a"/>
    <property type="match status" value="1"/>
</dbReference>
<keyword evidence="7" id="KW-0812">Transmembrane</keyword>
<dbReference type="InterPro" id="IPR033463">
    <property type="entry name" value="sCache_3"/>
</dbReference>
<evidence type="ECO:0000256" key="11">
    <source>
        <dbReference type="ARBA" id="ARBA00022989"/>
    </source>
</evidence>
<evidence type="ECO:0000256" key="13">
    <source>
        <dbReference type="ARBA" id="ARBA00023136"/>
    </source>
</evidence>
<keyword evidence="16" id="KW-1185">Reference proteome</keyword>
<evidence type="ECO:0000256" key="4">
    <source>
        <dbReference type="ARBA" id="ARBA00022475"/>
    </source>
</evidence>
<evidence type="ECO:0000313" key="15">
    <source>
        <dbReference type="EMBL" id="PRY34862.1"/>
    </source>
</evidence>
<dbReference type="SMART" id="SM00387">
    <property type="entry name" value="HATPase_c"/>
    <property type="match status" value="1"/>
</dbReference>
<dbReference type="CDD" id="cd18773">
    <property type="entry name" value="PDC1_HK_sensor"/>
    <property type="match status" value="1"/>
</dbReference>
<dbReference type="OrthoDB" id="9792686at2"/>
<dbReference type="InterPro" id="IPR004358">
    <property type="entry name" value="Sig_transdc_His_kin-like_C"/>
</dbReference>
<dbReference type="EC" id="2.7.13.3" evidence="3"/>
<comment type="caution">
    <text evidence="15">The sequence shown here is derived from an EMBL/GenBank/DDBJ whole genome shotgun (WGS) entry which is preliminary data.</text>
</comment>
<evidence type="ECO:0000256" key="2">
    <source>
        <dbReference type="ARBA" id="ARBA00004651"/>
    </source>
</evidence>
<accession>A0A2T0SN68</accession>
<name>A0A2T0SN68_9PSEU</name>
<protein>
    <recommendedName>
        <fullName evidence="3">histidine kinase</fullName>
        <ecNumber evidence="3">2.7.13.3</ecNumber>
    </recommendedName>
</protein>
<dbReference type="PANTHER" id="PTHR45436:SF5">
    <property type="entry name" value="SENSOR HISTIDINE KINASE TRCS"/>
    <property type="match status" value="1"/>
</dbReference>
<keyword evidence="4" id="KW-1003">Cell membrane</keyword>
<evidence type="ECO:0000259" key="14">
    <source>
        <dbReference type="PROSITE" id="PS50109"/>
    </source>
</evidence>
<dbReference type="PANTHER" id="PTHR45436">
    <property type="entry name" value="SENSOR HISTIDINE KINASE YKOH"/>
    <property type="match status" value="1"/>
</dbReference>
<sequence length="528" mass="56290">MRSMRRSYSLGVYLLALQVIIVLVTTCTAGLLAAKLQSDRIREAYKDRMLSVAESVARLPSVIDAFDTPHPAETIQPLAEVLRKASGVTYVVVTDRDGIRYAHPDPSRIGQKVSTDPSSPLSGQVFVGTETGTLGTSLRAKVPIRANDGTIIGIASVGILETQLSSDFADDLPELIGWLAAAALIGSLGAALVTRTVRRRTFRLEPAEIGQLLETRDAMLHGIREGVVAVDDREHLVLVNDEAMRLLDLHEDPTGRPAAQVLERGGLLDLARGAEDMADRLVLAGERVLVANRMTAKSQGRPVGVVLTLRDRTELHDALRELDGQRTITEVLRTQAHEFSNHLHVISGLLELDRPADAVRYIERVGGAGSLSSATVDGAMADPELAALLLAKAGTAHELGVTFRFSPESSVTREAGDDALTVLGNLIDNAVDAAGAGGTVHVLVRSDGDGARILVEDDGPGIEESQRGRIFTLGVTTKQPRRTHGRGIGLALVSRVVTRRDGHVDIGESELGGASFDVWLPTPVGADA</sequence>
<keyword evidence="11" id="KW-1133">Transmembrane helix</keyword>
<evidence type="ECO:0000256" key="10">
    <source>
        <dbReference type="ARBA" id="ARBA00022840"/>
    </source>
</evidence>
<dbReference type="Pfam" id="PF17203">
    <property type="entry name" value="sCache_3_2"/>
    <property type="match status" value="1"/>
</dbReference>
<dbReference type="InterPro" id="IPR005467">
    <property type="entry name" value="His_kinase_dom"/>
</dbReference>
<dbReference type="Gene3D" id="3.30.450.20">
    <property type="entry name" value="PAS domain"/>
    <property type="match status" value="2"/>
</dbReference>
<dbReference type="SUPFAM" id="SSF55890">
    <property type="entry name" value="Sporulation response regulatory protein Spo0B"/>
    <property type="match status" value="1"/>
</dbReference>
<comment type="subcellular location">
    <subcellularLocation>
        <location evidence="2">Cell membrane</location>
        <topology evidence="2">Multi-pass membrane protein</topology>
    </subcellularLocation>
</comment>
<dbReference type="GO" id="GO:0005886">
    <property type="term" value="C:plasma membrane"/>
    <property type="evidence" value="ECO:0007669"/>
    <property type="project" value="UniProtKB-SubCell"/>
</dbReference>
<dbReference type="AlphaFoldDB" id="A0A2T0SN68"/>
<dbReference type="InterPro" id="IPR039506">
    <property type="entry name" value="SPOB_a"/>
</dbReference>
<comment type="catalytic activity">
    <reaction evidence="1">
        <text>ATP + protein L-histidine = ADP + protein N-phospho-L-histidine.</text>
        <dbReference type="EC" id="2.7.13.3"/>
    </reaction>
</comment>
<proteinExistence type="predicted"/>
<dbReference type="GO" id="GO:0005524">
    <property type="term" value="F:ATP binding"/>
    <property type="evidence" value="ECO:0007669"/>
    <property type="project" value="UniProtKB-KW"/>
</dbReference>
<evidence type="ECO:0000313" key="16">
    <source>
        <dbReference type="Proteomes" id="UP000239494"/>
    </source>
</evidence>
<keyword evidence="10" id="KW-0067">ATP-binding</keyword>
<evidence type="ECO:0000256" key="9">
    <source>
        <dbReference type="ARBA" id="ARBA00022777"/>
    </source>
</evidence>
<evidence type="ECO:0000256" key="1">
    <source>
        <dbReference type="ARBA" id="ARBA00000085"/>
    </source>
</evidence>
<dbReference type="GO" id="GO:0000155">
    <property type="term" value="F:phosphorelay sensor kinase activity"/>
    <property type="evidence" value="ECO:0007669"/>
    <property type="project" value="InterPro"/>
</dbReference>
<dbReference type="Gene3D" id="3.30.565.10">
    <property type="entry name" value="Histidine kinase-like ATPase, C-terminal domain"/>
    <property type="match status" value="1"/>
</dbReference>
<evidence type="ECO:0000256" key="8">
    <source>
        <dbReference type="ARBA" id="ARBA00022741"/>
    </source>
</evidence>